<dbReference type="STRING" id="937218.SAMN06297251_12714"/>
<evidence type="ECO:0000313" key="3">
    <source>
        <dbReference type="Proteomes" id="UP000192656"/>
    </source>
</evidence>
<evidence type="ECO:0000313" key="2">
    <source>
        <dbReference type="EMBL" id="SMD09962.1"/>
    </source>
</evidence>
<gene>
    <name evidence="2" type="ORF">SAMN06297251_12714</name>
</gene>
<proteinExistence type="predicted"/>
<dbReference type="AlphaFoldDB" id="A0A1W2EKD5"/>
<sequence length="154" mass="16136">MKPTIMPDEGQLTREEFLALGTKIIAGRGRPSPSPKAARSAEPGDGGPPAKPAQGGSSLLPSPRIEARLDDDEPVAKLRLVTPVTIAGTHHVWIAFREPTFAAIGALLAGHMSRPALAAAMTGLPDGFLGYLRYTDAERVMSLVHALAPDLPTG</sequence>
<name>A0A1W2EKD5_9HYPH</name>
<evidence type="ECO:0000256" key="1">
    <source>
        <dbReference type="SAM" id="MobiDB-lite"/>
    </source>
</evidence>
<reference evidence="2 3" key="1">
    <citation type="submission" date="2017-04" db="EMBL/GenBank/DDBJ databases">
        <authorList>
            <person name="Afonso C.L."/>
            <person name="Miller P.J."/>
            <person name="Scott M.A."/>
            <person name="Spackman E."/>
            <person name="Goraichik I."/>
            <person name="Dimitrov K.M."/>
            <person name="Suarez D.L."/>
            <person name="Swayne D.E."/>
        </authorList>
    </citation>
    <scope>NUCLEOTIDE SEQUENCE [LARGE SCALE GENOMIC DNA]</scope>
    <source>
        <strain evidence="2 3">CGMCC 1.10972</strain>
    </source>
</reference>
<protein>
    <submittedName>
        <fullName evidence="2">Uncharacterized protein</fullName>
    </submittedName>
</protein>
<organism evidence="2 3">
    <name type="scientific">Fulvimarina manganoxydans</name>
    <dbReference type="NCBI Taxonomy" id="937218"/>
    <lineage>
        <taxon>Bacteria</taxon>
        <taxon>Pseudomonadati</taxon>
        <taxon>Pseudomonadota</taxon>
        <taxon>Alphaproteobacteria</taxon>
        <taxon>Hyphomicrobiales</taxon>
        <taxon>Aurantimonadaceae</taxon>
        <taxon>Fulvimarina</taxon>
    </lineage>
</organism>
<dbReference type="EMBL" id="FWXR01000027">
    <property type="protein sequence ID" value="SMD09962.1"/>
    <property type="molecule type" value="Genomic_DNA"/>
</dbReference>
<feature type="region of interest" description="Disordered" evidence="1">
    <location>
        <begin position="23"/>
        <end position="64"/>
    </location>
</feature>
<dbReference type="RefSeq" id="WP_084412378.1">
    <property type="nucleotide sequence ID" value="NZ_FWXR01000027.1"/>
</dbReference>
<keyword evidence="3" id="KW-1185">Reference proteome</keyword>
<dbReference type="Proteomes" id="UP000192656">
    <property type="component" value="Unassembled WGS sequence"/>
</dbReference>
<accession>A0A1W2EKD5</accession>